<proteinExistence type="predicted"/>
<dbReference type="InterPro" id="IPR010432">
    <property type="entry name" value="RDD"/>
</dbReference>
<evidence type="ECO:0000256" key="4">
    <source>
        <dbReference type="ARBA" id="ARBA00022989"/>
    </source>
</evidence>
<keyword evidence="2" id="KW-1003">Cell membrane</keyword>
<evidence type="ECO:0000256" key="2">
    <source>
        <dbReference type="ARBA" id="ARBA00022475"/>
    </source>
</evidence>
<evidence type="ECO:0000256" key="5">
    <source>
        <dbReference type="ARBA" id="ARBA00023136"/>
    </source>
</evidence>
<keyword evidence="5 6" id="KW-0472">Membrane</keyword>
<comment type="caution">
    <text evidence="8">The sequence shown here is derived from an EMBL/GenBank/DDBJ whole genome shotgun (WGS) entry which is preliminary data.</text>
</comment>
<evidence type="ECO:0000313" key="9">
    <source>
        <dbReference type="Proteomes" id="UP000323164"/>
    </source>
</evidence>
<comment type="subcellular location">
    <subcellularLocation>
        <location evidence="1">Cell membrane</location>
        <topology evidence="1">Multi-pass membrane protein</topology>
    </subcellularLocation>
</comment>
<gene>
    <name evidence="8" type="ORF">FW784_08010</name>
</gene>
<organism evidence="8 9">
    <name type="scientific">Cognatilysobacter lacus</name>
    <dbReference type="NCBI Taxonomy" id="1643323"/>
    <lineage>
        <taxon>Bacteria</taxon>
        <taxon>Pseudomonadati</taxon>
        <taxon>Pseudomonadota</taxon>
        <taxon>Gammaproteobacteria</taxon>
        <taxon>Lysobacterales</taxon>
        <taxon>Lysobacteraceae</taxon>
        <taxon>Cognatilysobacter</taxon>
    </lineage>
</organism>
<dbReference type="GO" id="GO:0005886">
    <property type="term" value="C:plasma membrane"/>
    <property type="evidence" value="ECO:0007669"/>
    <property type="project" value="UniProtKB-SubCell"/>
</dbReference>
<keyword evidence="4 6" id="KW-1133">Transmembrane helix</keyword>
<dbReference type="Proteomes" id="UP000323164">
    <property type="component" value="Unassembled WGS sequence"/>
</dbReference>
<evidence type="ECO:0000256" key="1">
    <source>
        <dbReference type="ARBA" id="ARBA00004651"/>
    </source>
</evidence>
<evidence type="ECO:0000256" key="3">
    <source>
        <dbReference type="ARBA" id="ARBA00022692"/>
    </source>
</evidence>
<keyword evidence="9" id="KW-1185">Reference proteome</keyword>
<dbReference type="Pfam" id="PF06271">
    <property type="entry name" value="RDD"/>
    <property type="match status" value="1"/>
</dbReference>
<dbReference type="AlphaFoldDB" id="A0A5D8Z6R3"/>
<dbReference type="RefSeq" id="WP_149352826.1">
    <property type="nucleotide sequence ID" value="NZ_VTRV01000072.1"/>
</dbReference>
<keyword evidence="3 6" id="KW-0812">Transmembrane</keyword>
<dbReference type="OrthoDB" id="9793824at2"/>
<dbReference type="EMBL" id="VTRV01000072">
    <property type="protein sequence ID" value="TZF89753.1"/>
    <property type="molecule type" value="Genomic_DNA"/>
</dbReference>
<dbReference type="PANTHER" id="PTHR36115:SF4">
    <property type="entry name" value="MEMBRANE PROTEIN"/>
    <property type="match status" value="1"/>
</dbReference>
<reference evidence="8 9" key="1">
    <citation type="submission" date="2019-08" db="EMBL/GenBank/DDBJ databases">
        <title>Draft genome sequence of Lysobacter sp. UKS-15.</title>
        <authorList>
            <person name="Im W.-T."/>
        </authorList>
    </citation>
    <scope>NUCLEOTIDE SEQUENCE [LARGE SCALE GENOMIC DNA]</scope>
    <source>
        <strain evidence="8 9">UKS-15</strain>
    </source>
</reference>
<feature type="domain" description="RDD" evidence="7">
    <location>
        <begin position="26"/>
        <end position="131"/>
    </location>
</feature>
<feature type="transmembrane region" description="Helical" evidence="6">
    <location>
        <begin position="40"/>
        <end position="62"/>
    </location>
</feature>
<name>A0A5D8Z6R3_9GAMM</name>
<evidence type="ECO:0000259" key="7">
    <source>
        <dbReference type="Pfam" id="PF06271"/>
    </source>
</evidence>
<evidence type="ECO:0000313" key="8">
    <source>
        <dbReference type="EMBL" id="TZF89753.1"/>
    </source>
</evidence>
<sequence length="152" mass="16313">MESQNPYLAGDAALATPPRHYTGEVASKGRRFGTMVADYVIYYVLSLVISMAVIVAFGPGALQGGKAYLITIPVYLSYYSGFEGVLGRTPGKFIFGTRVVTRAGGAPSFGQAIGRTLSRVIPFEPFSVLFASDGDAIGWHDSIARTKVIRVR</sequence>
<accession>A0A5D8Z6R3</accession>
<protein>
    <submittedName>
        <fullName evidence="8">RDD family protein</fullName>
    </submittedName>
</protein>
<evidence type="ECO:0000256" key="6">
    <source>
        <dbReference type="SAM" id="Phobius"/>
    </source>
</evidence>
<dbReference type="InterPro" id="IPR051791">
    <property type="entry name" value="Pra-immunoreactive"/>
</dbReference>
<dbReference type="PANTHER" id="PTHR36115">
    <property type="entry name" value="PROLINE-RICH ANTIGEN HOMOLOG-RELATED"/>
    <property type="match status" value="1"/>
</dbReference>